<gene>
    <name evidence="2" type="ORF">Ddye_017030</name>
</gene>
<evidence type="ECO:0000259" key="1">
    <source>
        <dbReference type="Pfam" id="PF09331"/>
    </source>
</evidence>
<comment type="caution">
    <text evidence="2">The sequence shown here is derived from an EMBL/GenBank/DDBJ whole genome shotgun (WGS) entry which is preliminary data.</text>
</comment>
<dbReference type="AlphaFoldDB" id="A0AAD9U7U9"/>
<organism evidence="2 3">
    <name type="scientific">Dipteronia dyeriana</name>
    <dbReference type="NCBI Taxonomy" id="168575"/>
    <lineage>
        <taxon>Eukaryota</taxon>
        <taxon>Viridiplantae</taxon>
        <taxon>Streptophyta</taxon>
        <taxon>Embryophyta</taxon>
        <taxon>Tracheophyta</taxon>
        <taxon>Spermatophyta</taxon>
        <taxon>Magnoliopsida</taxon>
        <taxon>eudicotyledons</taxon>
        <taxon>Gunneridae</taxon>
        <taxon>Pentapetalae</taxon>
        <taxon>rosids</taxon>
        <taxon>malvids</taxon>
        <taxon>Sapindales</taxon>
        <taxon>Sapindaceae</taxon>
        <taxon>Hippocastanoideae</taxon>
        <taxon>Acereae</taxon>
        <taxon>Dipteronia</taxon>
    </lineage>
</organism>
<dbReference type="Proteomes" id="UP001280121">
    <property type="component" value="Unassembled WGS sequence"/>
</dbReference>
<reference evidence="2" key="1">
    <citation type="journal article" date="2023" name="Plant J.">
        <title>Genome sequences and population genomics provide insights into the demographic history, inbreeding, and mutation load of two 'living fossil' tree species of Dipteronia.</title>
        <authorList>
            <person name="Feng Y."/>
            <person name="Comes H.P."/>
            <person name="Chen J."/>
            <person name="Zhu S."/>
            <person name="Lu R."/>
            <person name="Zhang X."/>
            <person name="Li P."/>
            <person name="Qiu J."/>
            <person name="Olsen K.M."/>
            <person name="Qiu Y."/>
        </authorList>
    </citation>
    <scope>NUCLEOTIDE SEQUENCE</scope>
    <source>
        <strain evidence="2">KIB01</strain>
    </source>
</reference>
<dbReference type="PANTHER" id="PTHR48449:SF1">
    <property type="entry name" value="DUF1985 DOMAIN-CONTAINING PROTEIN"/>
    <property type="match status" value="1"/>
</dbReference>
<dbReference type="EMBL" id="JANJYI010000005">
    <property type="protein sequence ID" value="KAK2649541.1"/>
    <property type="molecule type" value="Genomic_DNA"/>
</dbReference>
<sequence>MCFTIIRIPESFGNPNQSSRHQMRTIRRLFKGIGMEKAWVLTTLARIDDALNRVPKDFAVEDRCLFMASCFGHFMLMHRDMKFSGGVIHRLLLRELDHDRPTDEMRFLLENHVVRFSKVEFYLILGLRFGVVPDIGLYAVVENDIHQRYFPRADKVSMEELRVVITLGKFQEAYDAVKLYLIYMLKWILIEVGKKFKILVWQFRLVEDLTVFDAFPRGAHVYSYYVYNDIPPTKFSDVCEGGNRAHSSLGGSTVLYRPKRGEGRERVLVCKGG</sequence>
<keyword evidence="3" id="KW-1185">Reference proteome</keyword>
<feature type="domain" description="DUF1985" evidence="1">
    <location>
        <begin position="92"/>
        <end position="224"/>
    </location>
</feature>
<proteinExistence type="predicted"/>
<protein>
    <recommendedName>
        <fullName evidence="1">DUF1985 domain-containing protein</fullName>
    </recommendedName>
</protein>
<name>A0AAD9U7U9_9ROSI</name>
<dbReference type="PANTHER" id="PTHR48449">
    <property type="entry name" value="DUF1985 DOMAIN-CONTAINING PROTEIN"/>
    <property type="match status" value="1"/>
</dbReference>
<evidence type="ECO:0000313" key="2">
    <source>
        <dbReference type="EMBL" id="KAK2649541.1"/>
    </source>
</evidence>
<dbReference type="Pfam" id="PF09331">
    <property type="entry name" value="DUF1985"/>
    <property type="match status" value="1"/>
</dbReference>
<evidence type="ECO:0000313" key="3">
    <source>
        <dbReference type="Proteomes" id="UP001280121"/>
    </source>
</evidence>
<dbReference type="InterPro" id="IPR015410">
    <property type="entry name" value="DUF1985"/>
</dbReference>
<accession>A0AAD9U7U9</accession>